<proteinExistence type="predicted"/>
<feature type="chain" id="PRO_5045971805" description="Peptidase S9 prolyl oligopeptidase catalytic domain-containing protein" evidence="2">
    <location>
        <begin position="21"/>
        <end position="626"/>
    </location>
</feature>
<evidence type="ECO:0000313" key="4">
    <source>
        <dbReference type="EMBL" id="NOU62006.1"/>
    </source>
</evidence>
<keyword evidence="5" id="KW-1185">Reference proteome</keyword>
<feature type="domain" description="Peptidase S9 prolyl oligopeptidase catalytic" evidence="3">
    <location>
        <begin position="480"/>
        <end position="624"/>
    </location>
</feature>
<comment type="caution">
    <text evidence="4">The sequence shown here is derived from an EMBL/GenBank/DDBJ whole genome shotgun (WGS) entry which is preliminary data.</text>
</comment>
<dbReference type="Gene3D" id="2.60.40.1190">
    <property type="match status" value="1"/>
</dbReference>
<dbReference type="PANTHER" id="PTHR43037:SF1">
    <property type="entry name" value="BLL1128 PROTEIN"/>
    <property type="match status" value="1"/>
</dbReference>
<dbReference type="SUPFAM" id="SSF49344">
    <property type="entry name" value="CBD9-like"/>
    <property type="match status" value="1"/>
</dbReference>
<gene>
    <name evidence="4" type="ORF">ELS83_19585</name>
</gene>
<accession>A0ABX1X0S0</accession>
<protein>
    <recommendedName>
        <fullName evidence="3">Peptidase S9 prolyl oligopeptidase catalytic domain-containing protein</fullName>
    </recommendedName>
</protein>
<sequence length="626" mass="72774">MRYKLFIFPIVFLLFSCLKAQEKTVNVSFLTGTPKIDGVLDKHLDYLPKNEFQHFWQFDNPVTKKVPVSYKLAYTPTHFYLYIETETDSINYRNRGFQNGDGFKLLFAKPQQDSLSSEFYDLFFSPTKKDKYWARQIIWTYNVKNRPKRFSKETKFEYKEQNGKCGFELLLSWKNISPYHPWMLKHIGFNLYFAKAIGDTITNGYAVVNDGGIWDEGVKRKFAPLQFEKPKKIQNDILVAKRLHGNLEKEDSLLVKSSSISTAARKKQIELIILDNKCNAAYKNTFTISSSNKLKTDLNRFALNHLKPGNYKVILKHESDTLSNSLITLLPQVDIEKINQSLLQNKSKLSIGTVNTLMFKLKQLEQEKIDLKSYETGDQYLINLNHFLKEYNLFSRGINPYDTIRKPYRRAFKSKYDQTYQPYTIKLPADYSKHKKYPLIVFLHGSGVDEQKILDKSRSNGKFIELAPFARDMFNCYTSDSSQKDILEAIKDVSMNFNVDTSKIIIAGFSMGAYGALRTFYENPKLYKGVAVFAGHPYLASNWLDDEHPNFLEQEYLQVFTNKPVFIFHGEKDGSLPVKLIEEMAKELQKAGAKVSLRIDKEKGHEYPAKTTIEKYYHWLDKTIDE</sequence>
<dbReference type="RefSeq" id="WP_171597267.1">
    <property type="nucleotide sequence ID" value="NZ_RZNH01000048.1"/>
</dbReference>
<dbReference type="InterPro" id="IPR001375">
    <property type="entry name" value="Peptidase_S9_cat"/>
</dbReference>
<evidence type="ECO:0000256" key="1">
    <source>
        <dbReference type="ARBA" id="ARBA00022729"/>
    </source>
</evidence>
<dbReference type="Proteomes" id="UP000732105">
    <property type="component" value="Unassembled WGS sequence"/>
</dbReference>
<dbReference type="EMBL" id="RZNH01000048">
    <property type="protein sequence ID" value="NOU62006.1"/>
    <property type="molecule type" value="Genomic_DNA"/>
</dbReference>
<dbReference type="SUPFAM" id="SSF53474">
    <property type="entry name" value="alpha/beta-Hydrolases"/>
    <property type="match status" value="1"/>
</dbReference>
<evidence type="ECO:0000256" key="2">
    <source>
        <dbReference type="SAM" id="SignalP"/>
    </source>
</evidence>
<keyword evidence="1 2" id="KW-0732">Signal</keyword>
<name>A0ABX1X0S0_9BACT</name>
<dbReference type="PANTHER" id="PTHR43037">
    <property type="entry name" value="UNNAMED PRODUCT-RELATED"/>
    <property type="match status" value="1"/>
</dbReference>
<organism evidence="4 5">
    <name type="scientific">Marinifilum caeruleilacunae</name>
    <dbReference type="NCBI Taxonomy" id="2499076"/>
    <lineage>
        <taxon>Bacteria</taxon>
        <taxon>Pseudomonadati</taxon>
        <taxon>Bacteroidota</taxon>
        <taxon>Bacteroidia</taxon>
        <taxon>Marinilabiliales</taxon>
        <taxon>Marinifilaceae</taxon>
    </lineage>
</organism>
<dbReference type="Gene3D" id="3.40.50.1820">
    <property type="entry name" value="alpha/beta hydrolase"/>
    <property type="match status" value="1"/>
</dbReference>
<dbReference type="PROSITE" id="PS51257">
    <property type="entry name" value="PROKAR_LIPOPROTEIN"/>
    <property type="match status" value="1"/>
</dbReference>
<dbReference type="Pfam" id="PF00326">
    <property type="entry name" value="Peptidase_S9"/>
    <property type="match status" value="1"/>
</dbReference>
<dbReference type="InterPro" id="IPR029058">
    <property type="entry name" value="AB_hydrolase_fold"/>
</dbReference>
<evidence type="ECO:0000259" key="3">
    <source>
        <dbReference type="Pfam" id="PF00326"/>
    </source>
</evidence>
<evidence type="ECO:0000313" key="5">
    <source>
        <dbReference type="Proteomes" id="UP000732105"/>
    </source>
</evidence>
<feature type="signal peptide" evidence="2">
    <location>
        <begin position="1"/>
        <end position="20"/>
    </location>
</feature>
<dbReference type="InterPro" id="IPR050955">
    <property type="entry name" value="Plant_Biomass_Hydrol_Est"/>
</dbReference>
<reference evidence="4 5" key="1">
    <citation type="submission" date="2018-12" db="EMBL/GenBank/DDBJ databases">
        <title>Marinifilum JC070 sp. nov., a marine bacterium isolated from Yongle Blue Hole in the South China Sea.</title>
        <authorList>
            <person name="Fu T."/>
        </authorList>
    </citation>
    <scope>NUCLEOTIDE SEQUENCE [LARGE SCALE GENOMIC DNA]</scope>
    <source>
        <strain evidence="4 5">JC070</strain>
    </source>
</reference>